<keyword evidence="7" id="KW-1185">Reference proteome</keyword>
<dbReference type="RefSeq" id="WP_015811161.1">
    <property type="nucleotide sequence ID" value="NC_013037.1"/>
</dbReference>
<dbReference type="Gene3D" id="3.40.50.80">
    <property type="entry name" value="Nucleotide-binding domain of ferredoxin-NADP reductase (FNR) module"/>
    <property type="match status" value="1"/>
</dbReference>
<dbReference type="SUPFAM" id="SSF52218">
    <property type="entry name" value="Flavoproteins"/>
    <property type="match status" value="1"/>
</dbReference>
<proteinExistence type="predicted"/>
<dbReference type="GO" id="GO:0050660">
    <property type="term" value="F:flavin adenine dinucleotide binding"/>
    <property type="evidence" value="ECO:0007669"/>
    <property type="project" value="TreeGrafter"/>
</dbReference>
<dbReference type="PROSITE" id="PS51384">
    <property type="entry name" value="FAD_FR"/>
    <property type="match status" value="1"/>
</dbReference>
<dbReference type="Pfam" id="PF00258">
    <property type="entry name" value="Flavodoxin_1"/>
    <property type="match status" value="1"/>
</dbReference>
<feature type="transmembrane region" description="Helical" evidence="3">
    <location>
        <begin position="298"/>
        <end position="323"/>
    </location>
</feature>
<reference evidence="6 7" key="1">
    <citation type="journal article" date="2009" name="Stand. Genomic Sci.">
        <title>Complete genome sequence of Dyadobacter fermentans type strain (NS114).</title>
        <authorList>
            <person name="Lang E."/>
            <person name="Lapidus A."/>
            <person name="Chertkov O."/>
            <person name="Brettin T."/>
            <person name="Detter J.C."/>
            <person name="Han C."/>
            <person name="Copeland A."/>
            <person name="Glavina Del Rio T."/>
            <person name="Nolan M."/>
            <person name="Chen F."/>
            <person name="Lucas S."/>
            <person name="Tice H."/>
            <person name="Cheng J.F."/>
            <person name="Land M."/>
            <person name="Hauser L."/>
            <person name="Chang Y.J."/>
            <person name="Jeffries C.D."/>
            <person name="Kopitz M."/>
            <person name="Bruce D."/>
            <person name="Goodwin L."/>
            <person name="Pitluck S."/>
            <person name="Ovchinnikova G."/>
            <person name="Pati A."/>
            <person name="Ivanova N."/>
            <person name="Mavrommatis K."/>
            <person name="Chen A."/>
            <person name="Palaniappan K."/>
            <person name="Chain P."/>
            <person name="Bristow J."/>
            <person name="Eisen J.A."/>
            <person name="Markowitz V."/>
            <person name="Hugenholtz P."/>
            <person name="Goker M."/>
            <person name="Rohde M."/>
            <person name="Kyrpides N.C."/>
            <person name="Klenk H.P."/>
        </authorList>
    </citation>
    <scope>NUCLEOTIDE SEQUENCE [LARGE SCALE GENOMIC DNA]</scope>
    <source>
        <strain evidence="7">ATCC 700827 / DSM 18053 / CIP 107007 / KCTC 52180 / NS114</strain>
    </source>
</reference>
<dbReference type="KEGG" id="dfe:Dfer_1665"/>
<dbReference type="InterPro" id="IPR029039">
    <property type="entry name" value="Flavoprotein-like_sf"/>
</dbReference>
<gene>
    <name evidence="6" type="ordered locus">Dfer_1665</name>
</gene>
<dbReference type="AlphaFoldDB" id="C6VST5"/>
<dbReference type="GO" id="GO:0003958">
    <property type="term" value="F:NADPH-hemoprotein reductase activity"/>
    <property type="evidence" value="ECO:0007669"/>
    <property type="project" value="UniProtKB-EC"/>
</dbReference>
<dbReference type="Pfam" id="PF00970">
    <property type="entry name" value="FAD_binding_6"/>
    <property type="match status" value="1"/>
</dbReference>
<evidence type="ECO:0000256" key="3">
    <source>
        <dbReference type="SAM" id="Phobius"/>
    </source>
</evidence>
<dbReference type="OrthoDB" id="9789468at2"/>
<dbReference type="InterPro" id="IPR001433">
    <property type="entry name" value="OxRdtase_FAD/NAD-bd"/>
</dbReference>
<dbReference type="eggNOG" id="COG3182">
    <property type="taxonomic scope" value="Bacteria"/>
</dbReference>
<dbReference type="GO" id="GO:0010181">
    <property type="term" value="F:FMN binding"/>
    <property type="evidence" value="ECO:0007669"/>
    <property type="project" value="InterPro"/>
</dbReference>
<dbReference type="SUPFAM" id="SSF63380">
    <property type="entry name" value="Riboflavin synthase domain-like"/>
    <property type="match status" value="1"/>
</dbReference>
<keyword evidence="3" id="KW-0472">Membrane</keyword>
<dbReference type="InterPro" id="IPR039261">
    <property type="entry name" value="FNR_nucleotide-bd"/>
</dbReference>
<dbReference type="InterPro" id="IPR008333">
    <property type="entry name" value="Cbr1-like_FAD-bd_dom"/>
</dbReference>
<feature type="transmembrane region" description="Helical" evidence="3">
    <location>
        <begin position="12"/>
        <end position="33"/>
    </location>
</feature>
<evidence type="ECO:0000256" key="2">
    <source>
        <dbReference type="ARBA" id="ARBA00023797"/>
    </source>
</evidence>
<feature type="domain" description="Flavodoxin-like" evidence="4">
    <location>
        <begin position="341"/>
        <end position="480"/>
    </location>
</feature>
<evidence type="ECO:0000313" key="7">
    <source>
        <dbReference type="Proteomes" id="UP000002011"/>
    </source>
</evidence>
<sequence length="732" mass="81944">MTLSIWRYAHLALAFVSTLFLVILSVTGVILAFDAVNEKMPAYRVSDIDGITLAECIPALSKVYPEIIELTVDHNQFVAIDATDADGEPVKAYINPRNGAVLGPVVPKSAFMQWNIALHRSLFLKETGRIVVGVVSFLLFLITVSGFVLILKRQQGLRHFFDRINRDFFSQYFHVVTGRLFLVPILVISLTGTYLFMMRIGLLEQEAGEPVPTEQAADAASLEKSQFPVFQQTRLAEVEKVEFPLLEDDPEEFFVLKLRDKTVTINQIDGSIVSEAAQARAVVFEKLSLDLHTGRTNIIWAIVLGLSSLNILAFIYTGFVMTWKRTRTSIKNRFKPENAEIVVLTGTENGSTLFFANQIHRQLLSDGKRSFLAEMNQYRAYPQAKHLIIFTSTYGLGSPPANATHFAALVKKVPQQQDMTFSVVGFGSKAYPDFCAFAMEVDQLLEGQQWARRYLDLHTVNDKSPEEFVKWVHAWSEQSLTALATAPALYTTRQVGLKNLKVVEKTSVSADNATFKIVLAPESRNGFQSGDLLAIYPASDSRERFYSIGQNNGMIQLMVKLYEDGLGSGYLYGLEPNSTLKARIMPNPGFHFPQKATTVAMIANGTGIAPFLGMVMNNRANVPVRMYAGFRHDNELTAHYRQFASAEIDEKRLEGLHIAYSRGAEPQYVMDLIRRDALYFTDLLANDGVIMICGSLKMQKDVELLLEDLCVSGNIRGLSYYKDRGQILTDCY</sequence>
<evidence type="ECO:0000313" key="6">
    <source>
        <dbReference type="EMBL" id="ACT92907.1"/>
    </source>
</evidence>
<dbReference type="EMBL" id="CP001619">
    <property type="protein sequence ID" value="ACT92907.1"/>
    <property type="molecule type" value="Genomic_DNA"/>
</dbReference>
<dbReference type="PANTHER" id="PTHR19384">
    <property type="entry name" value="NITRIC OXIDE SYNTHASE-RELATED"/>
    <property type="match status" value="1"/>
</dbReference>
<dbReference type="InterPro" id="IPR005625">
    <property type="entry name" value="PepSY-ass_TM"/>
</dbReference>
<feature type="transmembrane region" description="Helical" evidence="3">
    <location>
        <begin position="172"/>
        <end position="196"/>
    </location>
</feature>
<evidence type="ECO:0000256" key="1">
    <source>
        <dbReference type="ARBA" id="ARBA00022630"/>
    </source>
</evidence>
<dbReference type="Gene3D" id="2.40.30.10">
    <property type="entry name" value="Translation factors"/>
    <property type="match status" value="1"/>
</dbReference>
<dbReference type="EC" id="1.6.2.4" evidence="2"/>
<feature type="transmembrane region" description="Helical" evidence="3">
    <location>
        <begin position="130"/>
        <end position="151"/>
    </location>
</feature>
<evidence type="ECO:0000259" key="5">
    <source>
        <dbReference type="PROSITE" id="PS51384"/>
    </source>
</evidence>
<dbReference type="PANTHER" id="PTHR19384:SF17">
    <property type="entry name" value="NADPH--CYTOCHROME P450 REDUCTASE"/>
    <property type="match status" value="1"/>
</dbReference>
<feature type="domain" description="FAD-binding FR-type" evidence="5">
    <location>
        <begin position="495"/>
        <end position="593"/>
    </location>
</feature>
<keyword evidence="1" id="KW-0285">Flavoprotein</keyword>
<dbReference type="PROSITE" id="PS50902">
    <property type="entry name" value="FLAVODOXIN_LIKE"/>
    <property type="match status" value="1"/>
</dbReference>
<keyword evidence="3" id="KW-1133">Transmembrane helix</keyword>
<accession>C6VST5</accession>
<dbReference type="Pfam" id="PF03929">
    <property type="entry name" value="PepSY_TM"/>
    <property type="match status" value="1"/>
</dbReference>
<dbReference type="HOGENOM" id="CLU_001570_17_4_10"/>
<evidence type="ECO:0000259" key="4">
    <source>
        <dbReference type="PROSITE" id="PS50902"/>
    </source>
</evidence>
<dbReference type="InterPro" id="IPR017927">
    <property type="entry name" value="FAD-bd_FR_type"/>
</dbReference>
<keyword evidence="3" id="KW-0812">Transmembrane</keyword>
<organism evidence="6 7">
    <name type="scientific">Dyadobacter fermentans (strain ATCC 700827 / DSM 18053 / CIP 107007 / KCTC 52180 / NS114)</name>
    <dbReference type="NCBI Taxonomy" id="471854"/>
    <lineage>
        <taxon>Bacteria</taxon>
        <taxon>Pseudomonadati</taxon>
        <taxon>Bacteroidota</taxon>
        <taxon>Cytophagia</taxon>
        <taxon>Cytophagales</taxon>
        <taxon>Spirosomataceae</taxon>
        <taxon>Dyadobacter</taxon>
    </lineage>
</organism>
<dbReference type="STRING" id="471854.Dfer_1665"/>
<dbReference type="Pfam" id="PF00175">
    <property type="entry name" value="NAD_binding_1"/>
    <property type="match status" value="1"/>
</dbReference>
<dbReference type="GO" id="GO:0005829">
    <property type="term" value="C:cytosol"/>
    <property type="evidence" value="ECO:0007669"/>
    <property type="project" value="TreeGrafter"/>
</dbReference>
<protein>
    <recommendedName>
        <fullName evidence="2">NADPH--hemoprotein reductase</fullName>
        <ecNumber evidence="2">1.6.2.4</ecNumber>
    </recommendedName>
</protein>
<dbReference type="Gene3D" id="3.40.50.360">
    <property type="match status" value="1"/>
</dbReference>
<name>C6VST5_DYAFD</name>
<dbReference type="InterPro" id="IPR008254">
    <property type="entry name" value="Flavodoxin/NO_synth"/>
</dbReference>
<dbReference type="InterPro" id="IPR017938">
    <property type="entry name" value="Riboflavin_synthase-like_b-brl"/>
</dbReference>
<dbReference type="eggNOG" id="COG0369">
    <property type="taxonomic scope" value="Bacteria"/>
</dbReference>
<dbReference type="Proteomes" id="UP000002011">
    <property type="component" value="Chromosome"/>
</dbReference>
<dbReference type="SUPFAM" id="SSF52343">
    <property type="entry name" value="Ferredoxin reductase-like, C-terminal NADP-linked domain"/>
    <property type="match status" value="1"/>
</dbReference>